<dbReference type="CDD" id="cd00519">
    <property type="entry name" value="Lipase_3"/>
    <property type="match status" value="1"/>
</dbReference>
<evidence type="ECO:0000313" key="2">
    <source>
        <dbReference type="EMBL" id="VFJ96087.1"/>
    </source>
</evidence>
<dbReference type="Gene3D" id="3.40.50.1820">
    <property type="entry name" value="alpha/beta hydrolase"/>
    <property type="match status" value="1"/>
</dbReference>
<dbReference type="GO" id="GO:0006629">
    <property type="term" value="P:lipid metabolic process"/>
    <property type="evidence" value="ECO:0007669"/>
    <property type="project" value="InterPro"/>
</dbReference>
<protein>
    <submittedName>
        <fullName evidence="4">Lipase (Class 3)</fullName>
    </submittedName>
</protein>
<dbReference type="EMBL" id="CAADFJ010000094">
    <property type="protein sequence ID" value="VFK02555.1"/>
    <property type="molecule type" value="Genomic_DNA"/>
</dbReference>
<organism evidence="4">
    <name type="scientific">Candidatus Kentrum eta</name>
    <dbReference type="NCBI Taxonomy" id="2126337"/>
    <lineage>
        <taxon>Bacteria</taxon>
        <taxon>Pseudomonadati</taxon>
        <taxon>Pseudomonadota</taxon>
        <taxon>Gammaproteobacteria</taxon>
        <taxon>Candidatus Kentrum</taxon>
    </lineage>
</organism>
<name>A0A450VCP6_9GAMM</name>
<dbReference type="InterPro" id="IPR002921">
    <property type="entry name" value="Fungal_lipase-type"/>
</dbReference>
<dbReference type="InterPro" id="IPR029058">
    <property type="entry name" value="AB_hydrolase_fold"/>
</dbReference>
<evidence type="ECO:0000313" key="3">
    <source>
        <dbReference type="EMBL" id="VFJ96804.1"/>
    </source>
</evidence>
<reference evidence="4" key="1">
    <citation type="submission" date="2019-02" db="EMBL/GenBank/DDBJ databases">
        <authorList>
            <person name="Gruber-Vodicka R. H."/>
            <person name="Seah K. B. B."/>
        </authorList>
    </citation>
    <scope>NUCLEOTIDE SEQUENCE</scope>
    <source>
        <strain evidence="4">BECK_SA2B12</strain>
        <strain evidence="2">BECK_SA2B15</strain>
        <strain evidence="3">BECK_SA2B20</strain>
    </source>
</reference>
<dbReference type="EMBL" id="CAADFG010000097">
    <property type="protein sequence ID" value="VFJ96087.1"/>
    <property type="molecule type" value="Genomic_DNA"/>
</dbReference>
<evidence type="ECO:0000313" key="4">
    <source>
        <dbReference type="EMBL" id="VFK02555.1"/>
    </source>
</evidence>
<proteinExistence type="predicted"/>
<dbReference type="Pfam" id="PF01764">
    <property type="entry name" value="Lipase_3"/>
    <property type="match status" value="1"/>
</dbReference>
<accession>A0A450VCP6</accession>
<sequence length="380" mass="43322">MREILVNSEKEIARINCLLDKKIPSYRQAYSDRTAWLMACLSELAYIRFDSMFSDKEFKKYFSDKVSKLVDEGRMKSVVEFIDSVGYDSEREVKHLEEELAVLRLGCVYKFDNKGTQAILVWSDKFIALAFRGTEFDRIRDRKTVFNAKLAGCHETEGRVHSGFQEAFGRVIEEIREKLKEEGFRELPLFITGHSLGGALATIAAKRLSSHEGGVAACYTFGSPRVGDKKWISEIKTPIYRLVNAADFAPMLPPGPLPVTAIGFLAAGILPWVGKPLKSYLLSHFGDYFHAGDMRYLTNCPREQYENVKLLYSISNPYRLKGLFYEKALPWKKIPRDHAINVYRRKLEVIACNRNKTTQISTDCCPSEENSHAKLEIKSS</sequence>
<dbReference type="InterPro" id="IPR051218">
    <property type="entry name" value="Sec_MonoDiacylglyc_Lipase"/>
</dbReference>
<evidence type="ECO:0000259" key="1">
    <source>
        <dbReference type="Pfam" id="PF01764"/>
    </source>
</evidence>
<dbReference type="PANTHER" id="PTHR45856">
    <property type="entry name" value="ALPHA/BETA-HYDROLASES SUPERFAMILY PROTEIN"/>
    <property type="match status" value="1"/>
</dbReference>
<dbReference type="AlphaFoldDB" id="A0A450VCP6"/>
<gene>
    <name evidence="2" type="ORF">BECKH772A_GA0070896_100977</name>
    <name evidence="3" type="ORF">BECKH772B_GA0070898_100987</name>
    <name evidence="4" type="ORF">BECKH772C_GA0070978_100944</name>
</gene>
<feature type="domain" description="Fungal lipase-type" evidence="1">
    <location>
        <begin position="129"/>
        <end position="254"/>
    </location>
</feature>
<dbReference type="SUPFAM" id="SSF53474">
    <property type="entry name" value="alpha/beta-Hydrolases"/>
    <property type="match status" value="1"/>
</dbReference>
<dbReference type="PANTHER" id="PTHR45856:SF23">
    <property type="entry name" value="FUNGAL LIPASE-LIKE DOMAIN-CONTAINING PROTEIN"/>
    <property type="match status" value="1"/>
</dbReference>
<dbReference type="EMBL" id="CAADFI010000098">
    <property type="protein sequence ID" value="VFJ96804.1"/>
    <property type="molecule type" value="Genomic_DNA"/>
</dbReference>